<accession>A0A078F9N0</accession>
<protein>
    <submittedName>
        <fullName evidence="1">BnaC09g43640D protein</fullName>
    </submittedName>
</protein>
<proteinExistence type="predicted"/>
<dbReference type="AlphaFoldDB" id="A0A078F9N0"/>
<reference evidence="1 2" key="1">
    <citation type="journal article" date="2014" name="Science">
        <title>Plant genetics. Early allopolyploid evolution in the post-Neolithic Brassica napus oilseed genome.</title>
        <authorList>
            <person name="Chalhoub B."/>
            <person name="Denoeud F."/>
            <person name="Liu S."/>
            <person name="Parkin I.A."/>
            <person name="Tang H."/>
            <person name="Wang X."/>
            <person name="Chiquet J."/>
            <person name="Belcram H."/>
            <person name="Tong C."/>
            <person name="Samans B."/>
            <person name="Correa M."/>
            <person name="Da Silva C."/>
            <person name="Just J."/>
            <person name="Falentin C."/>
            <person name="Koh C.S."/>
            <person name="Le Clainche I."/>
            <person name="Bernard M."/>
            <person name="Bento P."/>
            <person name="Noel B."/>
            <person name="Labadie K."/>
            <person name="Alberti A."/>
            <person name="Charles M."/>
            <person name="Arnaud D."/>
            <person name="Guo H."/>
            <person name="Daviaud C."/>
            <person name="Alamery S."/>
            <person name="Jabbari K."/>
            <person name="Zhao M."/>
            <person name="Edger P.P."/>
            <person name="Chelaifa H."/>
            <person name="Tack D."/>
            <person name="Lassalle G."/>
            <person name="Mestiri I."/>
            <person name="Schnel N."/>
            <person name="Le Paslier M.C."/>
            <person name="Fan G."/>
            <person name="Renault V."/>
            <person name="Bayer P.E."/>
            <person name="Golicz A.A."/>
            <person name="Manoli S."/>
            <person name="Lee T.H."/>
            <person name="Thi V.H."/>
            <person name="Chalabi S."/>
            <person name="Hu Q."/>
            <person name="Fan C."/>
            <person name="Tollenaere R."/>
            <person name="Lu Y."/>
            <person name="Battail C."/>
            <person name="Shen J."/>
            <person name="Sidebottom C.H."/>
            <person name="Wang X."/>
            <person name="Canaguier A."/>
            <person name="Chauveau A."/>
            <person name="Berard A."/>
            <person name="Deniot G."/>
            <person name="Guan M."/>
            <person name="Liu Z."/>
            <person name="Sun F."/>
            <person name="Lim Y.P."/>
            <person name="Lyons E."/>
            <person name="Town C.D."/>
            <person name="Bancroft I."/>
            <person name="Wang X."/>
            <person name="Meng J."/>
            <person name="Ma J."/>
            <person name="Pires J.C."/>
            <person name="King G.J."/>
            <person name="Brunel D."/>
            <person name="Delourme R."/>
            <person name="Renard M."/>
            <person name="Aury J.M."/>
            <person name="Adams K.L."/>
            <person name="Batley J."/>
            <person name="Snowdon R.J."/>
            <person name="Tost J."/>
            <person name="Edwards D."/>
            <person name="Zhou Y."/>
            <person name="Hua W."/>
            <person name="Sharpe A.G."/>
            <person name="Paterson A.H."/>
            <person name="Guan C."/>
            <person name="Wincker P."/>
        </authorList>
    </citation>
    <scope>NUCLEOTIDE SEQUENCE [LARGE SCALE GENOMIC DNA]</scope>
    <source>
        <strain evidence="2">cv. Darmor-bzh</strain>
    </source>
</reference>
<dbReference type="EMBL" id="LK031999">
    <property type="protein sequence ID" value="CDY09797.1"/>
    <property type="molecule type" value="Genomic_DNA"/>
</dbReference>
<organism evidence="1 2">
    <name type="scientific">Brassica napus</name>
    <name type="common">Rape</name>
    <dbReference type="NCBI Taxonomy" id="3708"/>
    <lineage>
        <taxon>Eukaryota</taxon>
        <taxon>Viridiplantae</taxon>
        <taxon>Streptophyta</taxon>
        <taxon>Embryophyta</taxon>
        <taxon>Tracheophyta</taxon>
        <taxon>Spermatophyta</taxon>
        <taxon>Magnoliopsida</taxon>
        <taxon>eudicotyledons</taxon>
        <taxon>Gunneridae</taxon>
        <taxon>Pentapetalae</taxon>
        <taxon>rosids</taxon>
        <taxon>malvids</taxon>
        <taxon>Brassicales</taxon>
        <taxon>Brassicaceae</taxon>
        <taxon>Brassiceae</taxon>
        <taxon>Brassica</taxon>
    </lineage>
</organism>
<dbReference type="Proteomes" id="UP000028999">
    <property type="component" value="Unassembled WGS sequence"/>
</dbReference>
<gene>
    <name evidence="1" type="primary">BnaC09g43640D</name>
    <name evidence="1" type="ORF">GSBRNA2T00031511001</name>
</gene>
<evidence type="ECO:0000313" key="1">
    <source>
        <dbReference type="EMBL" id="CDY09797.1"/>
    </source>
</evidence>
<evidence type="ECO:0000313" key="2">
    <source>
        <dbReference type="Proteomes" id="UP000028999"/>
    </source>
</evidence>
<dbReference type="Gramene" id="CDY09797">
    <property type="protein sequence ID" value="CDY09797"/>
    <property type="gene ID" value="GSBRNA2T00031511001"/>
</dbReference>
<dbReference type="PaxDb" id="3708-A0A078F9N0"/>
<keyword evidence="2" id="KW-1185">Reference proteome</keyword>
<sequence>MTFRIRNGDVEIHWPLILLSLIPFNQTLTTISSVELFRRCSSVVEARLLSFWEVRNFKRGGELMIDVNVSVLCLIFSFCSSVDPSF</sequence>
<name>A0A078F9N0_BRANA</name>